<proteinExistence type="predicted"/>
<dbReference type="EMBL" id="PZKL01000045">
    <property type="protein sequence ID" value="PTH79120.1"/>
    <property type="molecule type" value="Genomic_DNA"/>
</dbReference>
<dbReference type="Proteomes" id="UP000241986">
    <property type="component" value="Unassembled WGS sequence"/>
</dbReference>
<gene>
    <name evidence="1" type="ORF">DAA48_22070</name>
</gene>
<dbReference type="RefSeq" id="WP_107684745.1">
    <property type="nucleotide sequence ID" value="NZ_PZKL01000045.1"/>
</dbReference>
<name>A0A2T4MWZ6_AERVE</name>
<evidence type="ECO:0000313" key="1">
    <source>
        <dbReference type="EMBL" id="PTH79120.1"/>
    </source>
</evidence>
<dbReference type="AlphaFoldDB" id="A0A2T4MWZ6"/>
<comment type="caution">
    <text evidence="1">The sequence shown here is derived from an EMBL/GenBank/DDBJ whole genome shotgun (WGS) entry which is preliminary data.</text>
</comment>
<sequence length="227" mass="24882">MKFKKEFDGLTVNLEMDDRHIIGDGFVITGNCCPFATKGNSVLFKIITNVCVKQSRFELKFISDSHSGFFSESKSTRIINAAVAAEKTATFLKGFICDVMFSQNNPEPLIESLANENYPMALICIYANDKLTDDILGVKCLLDDVIRHESFKPVIEALAKIAKGHTEESPLNSVAKAVMGLFIHGGLSLTDSAIANMADSQRADLILSMILKIRDDKNPVSALFATP</sequence>
<protein>
    <submittedName>
        <fullName evidence="1">Uncharacterized protein</fullName>
    </submittedName>
</protein>
<accession>A0A2T4MWZ6</accession>
<reference evidence="1 2" key="1">
    <citation type="submission" date="2018-03" db="EMBL/GenBank/DDBJ databases">
        <title>Aeromonas veronii whole genome sequencing and analysis.</title>
        <authorList>
            <person name="Xie H."/>
            <person name="Liu T."/>
            <person name="Wang K."/>
        </authorList>
    </citation>
    <scope>NUCLEOTIDE SEQUENCE [LARGE SCALE GENOMIC DNA]</scope>
    <source>
        <strain evidence="1 2">XH.VA.1</strain>
    </source>
</reference>
<organism evidence="1 2">
    <name type="scientific">Aeromonas veronii</name>
    <dbReference type="NCBI Taxonomy" id="654"/>
    <lineage>
        <taxon>Bacteria</taxon>
        <taxon>Pseudomonadati</taxon>
        <taxon>Pseudomonadota</taxon>
        <taxon>Gammaproteobacteria</taxon>
        <taxon>Aeromonadales</taxon>
        <taxon>Aeromonadaceae</taxon>
        <taxon>Aeromonas</taxon>
    </lineage>
</organism>
<evidence type="ECO:0000313" key="2">
    <source>
        <dbReference type="Proteomes" id="UP000241986"/>
    </source>
</evidence>